<organism evidence="11 12">
    <name type="scientific">Penicillium salamii</name>
    <dbReference type="NCBI Taxonomy" id="1612424"/>
    <lineage>
        <taxon>Eukaryota</taxon>
        <taxon>Fungi</taxon>
        <taxon>Dikarya</taxon>
        <taxon>Ascomycota</taxon>
        <taxon>Pezizomycotina</taxon>
        <taxon>Eurotiomycetes</taxon>
        <taxon>Eurotiomycetidae</taxon>
        <taxon>Eurotiales</taxon>
        <taxon>Aspergillaceae</taxon>
        <taxon>Penicillium</taxon>
    </lineage>
</organism>
<dbReference type="GO" id="GO:0005524">
    <property type="term" value="F:ATP binding"/>
    <property type="evidence" value="ECO:0007669"/>
    <property type="project" value="UniProtKB-UniRule"/>
</dbReference>
<dbReference type="PANTHER" id="PTHR47634">
    <property type="entry name" value="PROTEIN KINASE DOMAIN-CONTAINING PROTEIN-RELATED"/>
    <property type="match status" value="1"/>
</dbReference>
<feature type="domain" description="Protein kinase" evidence="10">
    <location>
        <begin position="52"/>
        <end position="297"/>
    </location>
</feature>
<dbReference type="InterPro" id="IPR000719">
    <property type="entry name" value="Prot_kinase_dom"/>
</dbReference>
<dbReference type="InterPro" id="IPR011009">
    <property type="entry name" value="Kinase-like_dom_sf"/>
</dbReference>
<evidence type="ECO:0000259" key="10">
    <source>
        <dbReference type="PROSITE" id="PS50011"/>
    </source>
</evidence>
<keyword evidence="4 9" id="KW-0547">Nucleotide-binding</keyword>
<evidence type="ECO:0000256" key="8">
    <source>
        <dbReference type="ARBA" id="ARBA00048679"/>
    </source>
</evidence>
<dbReference type="Pfam" id="PF00069">
    <property type="entry name" value="Pkinase"/>
    <property type="match status" value="1"/>
</dbReference>
<keyword evidence="6 9" id="KW-0067">ATP-binding</keyword>
<dbReference type="SMART" id="SM00220">
    <property type="entry name" value="S_TKc"/>
    <property type="match status" value="1"/>
</dbReference>
<keyword evidence="3" id="KW-0808">Transferase</keyword>
<dbReference type="PROSITE" id="PS50011">
    <property type="entry name" value="PROTEIN_KINASE_DOM"/>
    <property type="match status" value="1"/>
</dbReference>
<evidence type="ECO:0000256" key="1">
    <source>
        <dbReference type="ARBA" id="ARBA00012513"/>
    </source>
</evidence>
<dbReference type="EC" id="2.7.11.1" evidence="1"/>
<evidence type="ECO:0000256" key="6">
    <source>
        <dbReference type="ARBA" id="ARBA00022840"/>
    </source>
</evidence>
<comment type="caution">
    <text evidence="11">The sequence shown here is derived from an EMBL/GenBank/DDBJ whole genome shotgun (WGS) entry which is preliminary data.</text>
</comment>
<dbReference type="InterPro" id="IPR051334">
    <property type="entry name" value="SRPK"/>
</dbReference>
<evidence type="ECO:0000256" key="7">
    <source>
        <dbReference type="ARBA" id="ARBA00047899"/>
    </source>
</evidence>
<sequence>MNTSPPSTSSSRPPENGEFRFRSITLPCEWVENYHPGGYHPVILGDVLNLRYKVIRKLGEGCFSTVWLAHDLKSSNHKGTTYVALKILVSKESESTTELRILHHIMKAAPTEGPRYITRLLDEFEHQGPNGVHKCLVFEPMGPNVNSMVLELPQFNPRKWTMKIRYPPQMAKSILKQSLQSIAFLHENGISHGDFQPGNILFVLDNVEAAPEDLLLREEDMLTTWRSAPVQRLDDKQDKWAPQYLYVAQPLVSPTCYSRGFKVKLSDMGGAYFFTDPPKKPITPIALRPPGLVPTGT</sequence>
<keyword evidence="2" id="KW-0723">Serine/threonine-protein kinase</keyword>
<gene>
    <name evidence="11" type="ORF">PSALAMII_LOCUS159</name>
</gene>
<evidence type="ECO:0000256" key="2">
    <source>
        <dbReference type="ARBA" id="ARBA00022527"/>
    </source>
</evidence>
<dbReference type="PROSITE" id="PS00107">
    <property type="entry name" value="PROTEIN_KINASE_ATP"/>
    <property type="match status" value="1"/>
</dbReference>
<keyword evidence="5" id="KW-0418">Kinase</keyword>
<evidence type="ECO:0000256" key="9">
    <source>
        <dbReference type="PROSITE-ProRule" id="PRU10141"/>
    </source>
</evidence>
<evidence type="ECO:0000313" key="12">
    <source>
        <dbReference type="Proteomes" id="UP001152592"/>
    </source>
</evidence>
<dbReference type="Proteomes" id="UP001152592">
    <property type="component" value="Unassembled WGS sequence"/>
</dbReference>
<evidence type="ECO:0000256" key="4">
    <source>
        <dbReference type="ARBA" id="ARBA00022741"/>
    </source>
</evidence>
<dbReference type="GO" id="GO:0050684">
    <property type="term" value="P:regulation of mRNA processing"/>
    <property type="evidence" value="ECO:0007669"/>
    <property type="project" value="TreeGrafter"/>
</dbReference>
<dbReference type="GO" id="GO:0000245">
    <property type="term" value="P:spliceosomal complex assembly"/>
    <property type="evidence" value="ECO:0007669"/>
    <property type="project" value="TreeGrafter"/>
</dbReference>
<name>A0A9W4MYN1_9EURO</name>
<evidence type="ECO:0000256" key="5">
    <source>
        <dbReference type="ARBA" id="ARBA00022777"/>
    </source>
</evidence>
<dbReference type="InterPro" id="IPR017441">
    <property type="entry name" value="Protein_kinase_ATP_BS"/>
</dbReference>
<dbReference type="GO" id="GO:0005634">
    <property type="term" value="C:nucleus"/>
    <property type="evidence" value="ECO:0007669"/>
    <property type="project" value="TreeGrafter"/>
</dbReference>
<dbReference type="PANTHER" id="PTHR47634:SF9">
    <property type="entry name" value="PROTEIN KINASE DOMAIN-CONTAINING PROTEIN-RELATED"/>
    <property type="match status" value="1"/>
</dbReference>
<dbReference type="Gene3D" id="1.10.510.10">
    <property type="entry name" value="Transferase(Phosphotransferase) domain 1"/>
    <property type="match status" value="1"/>
</dbReference>
<evidence type="ECO:0000313" key="11">
    <source>
        <dbReference type="EMBL" id="CAG8225222.1"/>
    </source>
</evidence>
<dbReference type="GO" id="GO:0005737">
    <property type="term" value="C:cytoplasm"/>
    <property type="evidence" value="ECO:0007669"/>
    <property type="project" value="TreeGrafter"/>
</dbReference>
<proteinExistence type="predicted"/>
<evidence type="ECO:0000256" key="3">
    <source>
        <dbReference type="ARBA" id="ARBA00022679"/>
    </source>
</evidence>
<dbReference type="AlphaFoldDB" id="A0A9W4MYN1"/>
<comment type="catalytic activity">
    <reaction evidence="8">
        <text>L-seryl-[protein] + ATP = O-phospho-L-seryl-[protein] + ADP + H(+)</text>
        <dbReference type="Rhea" id="RHEA:17989"/>
        <dbReference type="Rhea" id="RHEA-COMP:9863"/>
        <dbReference type="Rhea" id="RHEA-COMP:11604"/>
        <dbReference type="ChEBI" id="CHEBI:15378"/>
        <dbReference type="ChEBI" id="CHEBI:29999"/>
        <dbReference type="ChEBI" id="CHEBI:30616"/>
        <dbReference type="ChEBI" id="CHEBI:83421"/>
        <dbReference type="ChEBI" id="CHEBI:456216"/>
        <dbReference type="EC" id="2.7.11.1"/>
    </reaction>
</comment>
<dbReference type="OrthoDB" id="1925334at2759"/>
<accession>A0A9W4MYN1</accession>
<dbReference type="EMBL" id="CAJVPD010000011">
    <property type="protein sequence ID" value="CAG8225222.1"/>
    <property type="molecule type" value="Genomic_DNA"/>
</dbReference>
<comment type="catalytic activity">
    <reaction evidence="7">
        <text>L-threonyl-[protein] + ATP = O-phospho-L-threonyl-[protein] + ADP + H(+)</text>
        <dbReference type="Rhea" id="RHEA:46608"/>
        <dbReference type="Rhea" id="RHEA-COMP:11060"/>
        <dbReference type="Rhea" id="RHEA-COMP:11605"/>
        <dbReference type="ChEBI" id="CHEBI:15378"/>
        <dbReference type="ChEBI" id="CHEBI:30013"/>
        <dbReference type="ChEBI" id="CHEBI:30616"/>
        <dbReference type="ChEBI" id="CHEBI:61977"/>
        <dbReference type="ChEBI" id="CHEBI:456216"/>
        <dbReference type="EC" id="2.7.11.1"/>
    </reaction>
</comment>
<reference evidence="11" key="1">
    <citation type="submission" date="2021-07" db="EMBL/GenBank/DDBJ databases">
        <authorList>
            <person name="Branca A.L. A."/>
        </authorList>
    </citation>
    <scope>NUCLEOTIDE SEQUENCE</scope>
</reference>
<feature type="binding site" evidence="9">
    <location>
        <position position="86"/>
    </location>
    <ligand>
        <name>ATP</name>
        <dbReference type="ChEBI" id="CHEBI:30616"/>
    </ligand>
</feature>
<dbReference type="Gene3D" id="3.30.200.20">
    <property type="entry name" value="Phosphorylase Kinase, domain 1"/>
    <property type="match status" value="1"/>
</dbReference>
<dbReference type="GO" id="GO:0004674">
    <property type="term" value="F:protein serine/threonine kinase activity"/>
    <property type="evidence" value="ECO:0007669"/>
    <property type="project" value="UniProtKB-KW"/>
</dbReference>
<protein>
    <recommendedName>
        <fullName evidence="1">non-specific serine/threonine protein kinase</fullName>
        <ecNumber evidence="1">2.7.11.1</ecNumber>
    </recommendedName>
</protein>
<dbReference type="SUPFAM" id="SSF56112">
    <property type="entry name" value="Protein kinase-like (PK-like)"/>
    <property type="match status" value="1"/>
</dbReference>